<evidence type="ECO:0000256" key="1">
    <source>
        <dbReference type="SAM" id="Coils"/>
    </source>
</evidence>
<dbReference type="PROSITE" id="PS51257">
    <property type="entry name" value="PROKAR_LIPOPROTEIN"/>
    <property type="match status" value="1"/>
</dbReference>
<evidence type="ECO:0000256" key="2">
    <source>
        <dbReference type="SAM" id="SignalP"/>
    </source>
</evidence>
<evidence type="ECO:0000313" key="3">
    <source>
        <dbReference type="EMBL" id="QDV06122.1"/>
    </source>
</evidence>
<feature type="signal peptide" evidence="2">
    <location>
        <begin position="1"/>
        <end position="20"/>
    </location>
</feature>
<sequence precursor="true">MKSSALLCAAALLLSACSSAYKVPSRIDANLLREVPKARMQPITTALEGSAIARAAYDNARAQTRVSSDGVELALQELSVVTDRIGAARIDLASARREGAGPALDRAEAEYANLLGIGRIARLGLSLSRREHELAALRERLALEESRLADARVELARAIAVSELDVPAEQAVALEDVRDAVQFYEREVEIANRRLSDGRIRMTQARADYEAAIARESGGSVPPISAGT</sequence>
<keyword evidence="2" id="KW-0732">Signal</keyword>
<evidence type="ECO:0000313" key="4">
    <source>
        <dbReference type="Proteomes" id="UP000320390"/>
    </source>
</evidence>
<accession>A0A518EPV4</accession>
<reference evidence="3 4" key="1">
    <citation type="submission" date="2019-02" db="EMBL/GenBank/DDBJ databases">
        <title>Deep-cultivation of Planctomycetes and their phenomic and genomic characterization uncovers novel biology.</title>
        <authorList>
            <person name="Wiegand S."/>
            <person name="Jogler M."/>
            <person name="Boedeker C."/>
            <person name="Pinto D."/>
            <person name="Vollmers J."/>
            <person name="Rivas-Marin E."/>
            <person name="Kohn T."/>
            <person name="Peeters S.H."/>
            <person name="Heuer A."/>
            <person name="Rast P."/>
            <person name="Oberbeckmann S."/>
            <person name="Bunk B."/>
            <person name="Jeske O."/>
            <person name="Meyerdierks A."/>
            <person name="Storesund J.E."/>
            <person name="Kallscheuer N."/>
            <person name="Luecker S."/>
            <person name="Lage O.M."/>
            <person name="Pohl T."/>
            <person name="Merkel B.J."/>
            <person name="Hornburger P."/>
            <person name="Mueller R.-W."/>
            <person name="Bruemmer F."/>
            <person name="Labrenz M."/>
            <person name="Spormann A.M."/>
            <person name="Op den Camp H."/>
            <person name="Overmann J."/>
            <person name="Amann R."/>
            <person name="Jetten M.S.M."/>
            <person name="Mascher T."/>
            <person name="Medema M.H."/>
            <person name="Devos D.P."/>
            <person name="Kaster A.-K."/>
            <person name="Ovreas L."/>
            <person name="Rohde M."/>
            <person name="Galperin M.Y."/>
            <person name="Jogler C."/>
        </authorList>
    </citation>
    <scope>NUCLEOTIDE SEQUENCE [LARGE SCALE GENOMIC DNA]</scope>
    <source>
        <strain evidence="3 4">Poly30</strain>
    </source>
</reference>
<proteinExistence type="predicted"/>
<dbReference type="RefSeq" id="WP_145196037.1">
    <property type="nucleotide sequence ID" value="NZ_CP036434.1"/>
</dbReference>
<keyword evidence="1" id="KW-0175">Coiled coil</keyword>
<feature type="coiled-coil region" evidence="1">
    <location>
        <begin position="127"/>
        <end position="194"/>
    </location>
</feature>
<dbReference type="AlphaFoldDB" id="A0A518EPV4"/>
<dbReference type="Proteomes" id="UP000320390">
    <property type="component" value="Chromosome"/>
</dbReference>
<gene>
    <name evidence="3" type="ORF">Poly30_16270</name>
</gene>
<protein>
    <recommendedName>
        <fullName evidence="5">Outer membrane efflux protein</fullName>
    </recommendedName>
</protein>
<dbReference type="EMBL" id="CP036434">
    <property type="protein sequence ID" value="QDV06122.1"/>
    <property type="molecule type" value="Genomic_DNA"/>
</dbReference>
<evidence type="ECO:0008006" key="5">
    <source>
        <dbReference type="Google" id="ProtNLM"/>
    </source>
</evidence>
<name>A0A518EPV4_9BACT</name>
<organism evidence="3 4">
    <name type="scientific">Saltatorellus ferox</name>
    <dbReference type="NCBI Taxonomy" id="2528018"/>
    <lineage>
        <taxon>Bacteria</taxon>
        <taxon>Pseudomonadati</taxon>
        <taxon>Planctomycetota</taxon>
        <taxon>Planctomycetia</taxon>
        <taxon>Planctomycetia incertae sedis</taxon>
        <taxon>Saltatorellus</taxon>
    </lineage>
</organism>
<feature type="chain" id="PRO_5022227379" description="Outer membrane efflux protein" evidence="2">
    <location>
        <begin position="21"/>
        <end position="228"/>
    </location>
</feature>
<keyword evidence="4" id="KW-1185">Reference proteome</keyword>